<accession>A0A1Q2L3J4</accession>
<evidence type="ECO:0000313" key="5">
    <source>
        <dbReference type="Proteomes" id="UP000188184"/>
    </source>
</evidence>
<evidence type="ECO:0000256" key="2">
    <source>
        <dbReference type="ARBA" id="ARBA00023316"/>
    </source>
</evidence>
<dbReference type="PROSITE" id="PS51781">
    <property type="entry name" value="SH3B"/>
    <property type="match status" value="4"/>
</dbReference>
<dbReference type="Pfam" id="PF08239">
    <property type="entry name" value="SH3_3"/>
    <property type="match status" value="4"/>
</dbReference>
<protein>
    <recommendedName>
        <fullName evidence="3">SH3b domain-containing protein</fullName>
    </recommendedName>
</protein>
<dbReference type="Proteomes" id="UP000188184">
    <property type="component" value="Chromosome"/>
</dbReference>
<feature type="domain" description="SH3b" evidence="3">
    <location>
        <begin position="155"/>
        <end position="218"/>
    </location>
</feature>
<organism evidence="4 5">
    <name type="scientific">Planococcus lenghuensis</name>
    <dbReference type="NCBI Taxonomy" id="2213202"/>
    <lineage>
        <taxon>Bacteria</taxon>
        <taxon>Bacillati</taxon>
        <taxon>Bacillota</taxon>
        <taxon>Bacilli</taxon>
        <taxon>Bacillales</taxon>
        <taxon>Caryophanaceae</taxon>
        <taxon>Planococcus</taxon>
    </lineage>
</organism>
<dbReference type="PIRSF" id="PIRSF037846">
    <property type="entry name" value="Autolysin_YrvJ_prd"/>
    <property type="match status" value="1"/>
</dbReference>
<dbReference type="InterPro" id="IPR050695">
    <property type="entry name" value="N-acetylmuramoyl_amidase_3"/>
</dbReference>
<feature type="domain" description="SH3b" evidence="3">
    <location>
        <begin position="230"/>
        <end position="294"/>
    </location>
</feature>
<evidence type="ECO:0000256" key="1">
    <source>
        <dbReference type="ARBA" id="ARBA00022801"/>
    </source>
</evidence>
<dbReference type="EMBL" id="CP019640">
    <property type="protein sequence ID" value="AQQ55035.1"/>
    <property type="molecule type" value="Genomic_DNA"/>
</dbReference>
<feature type="domain" description="SH3b" evidence="3">
    <location>
        <begin position="10"/>
        <end position="71"/>
    </location>
</feature>
<dbReference type="KEGG" id="pmar:B0X71_07355"/>
<feature type="domain" description="SH3b" evidence="3">
    <location>
        <begin position="78"/>
        <end position="140"/>
    </location>
</feature>
<dbReference type="InterPro" id="IPR002508">
    <property type="entry name" value="MurNAc-LAA_cat"/>
</dbReference>
<dbReference type="InterPro" id="IPR017293">
    <property type="entry name" value="N-acetylmuramoyl-L-ala_amidase"/>
</dbReference>
<dbReference type="PANTHER" id="PTHR30404:SF7">
    <property type="entry name" value="CELL WALL AMIDASE LYTH-RELATED"/>
    <property type="match status" value="1"/>
</dbReference>
<dbReference type="SMART" id="SM00646">
    <property type="entry name" value="Ami_3"/>
    <property type="match status" value="1"/>
</dbReference>
<keyword evidence="5" id="KW-1185">Reference proteome</keyword>
<dbReference type="GO" id="GO:0071555">
    <property type="term" value="P:cell wall organization"/>
    <property type="evidence" value="ECO:0007669"/>
    <property type="project" value="UniProtKB-KW"/>
</dbReference>
<dbReference type="Pfam" id="PF01520">
    <property type="entry name" value="Amidase_3"/>
    <property type="match status" value="1"/>
</dbReference>
<dbReference type="GO" id="GO:0009253">
    <property type="term" value="P:peptidoglycan catabolic process"/>
    <property type="evidence" value="ECO:0007669"/>
    <property type="project" value="InterPro"/>
</dbReference>
<dbReference type="SMART" id="SM00287">
    <property type="entry name" value="SH3b"/>
    <property type="match status" value="4"/>
</dbReference>
<dbReference type="Gene3D" id="2.30.30.40">
    <property type="entry name" value="SH3 Domains"/>
    <property type="match status" value="4"/>
</dbReference>
<evidence type="ECO:0000313" key="4">
    <source>
        <dbReference type="EMBL" id="AQQ55035.1"/>
    </source>
</evidence>
<proteinExistence type="predicted"/>
<dbReference type="SUPFAM" id="SSF53187">
    <property type="entry name" value="Zn-dependent exopeptidases"/>
    <property type="match status" value="1"/>
</dbReference>
<dbReference type="Gene3D" id="3.40.630.40">
    <property type="entry name" value="Zn-dependent exopeptidases"/>
    <property type="match status" value="1"/>
</dbReference>
<dbReference type="PANTHER" id="PTHR30404">
    <property type="entry name" value="N-ACETYLMURAMOYL-L-ALANINE AMIDASE"/>
    <property type="match status" value="1"/>
</dbReference>
<dbReference type="InterPro" id="IPR003646">
    <property type="entry name" value="SH3-like_bac-type"/>
</dbReference>
<keyword evidence="1" id="KW-0378">Hydrolase</keyword>
<reference evidence="4 5" key="1">
    <citation type="submission" date="2017-02" db="EMBL/GenBank/DDBJ databases">
        <title>The complete genomic sequence of a novel cold adapted crude oil-degrading bacterium Planococcus qaidamina Y42.</title>
        <authorList>
            <person name="Yang R."/>
        </authorList>
    </citation>
    <scope>NUCLEOTIDE SEQUENCE [LARGE SCALE GENOMIC DNA]</scope>
    <source>
        <strain evidence="4 5">Y42</strain>
    </source>
</reference>
<evidence type="ECO:0000259" key="3">
    <source>
        <dbReference type="PROSITE" id="PS51781"/>
    </source>
</evidence>
<name>A0A1Q2L3J4_9BACL</name>
<dbReference type="AlphaFoldDB" id="A0A1Q2L3J4"/>
<gene>
    <name evidence="4" type="ORF">B0X71_07355</name>
</gene>
<dbReference type="GO" id="GO:0030288">
    <property type="term" value="C:outer membrane-bounded periplasmic space"/>
    <property type="evidence" value="ECO:0007669"/>
    <property type="project" value="TreeGrafter"/>
</dbReference>
<dbReference type="GO" id="GO:0008745">
    <property type="term" value="F:N-acetylmuramoyl-L-alanine amidase activity"/>
    <property type="evidence" value="ECO:0007669"/>
    <property type="project" value="InterPro"/>
</dbReference>
<dbReference type="CDD" id="cd02696">
    <property type="entry name" value="MurNAc-LAA"/>
    <property type="match status" value="1"/>
</dbReference>
<sequence>MFFSAPVSAAGTVEVTVPSLNVRSGPSLSHGLVGSLSKGNDVNVLSEKGDWYEVKVGSKTGWIASWLTKTVSSETTASATAVSSVNRLNVRSQPSTSGQVLTQMDKGDTATVKSSAGGWTEVDFKGTRGFVSSQYIISKAAAQAQPKPQPAQASASAFTVSVNTLNVRSGADLNSKKIGTVHKGQSFKVLGVQGSWVNIRLADGGSGWVYKSYGSLSGKETAQPKPAVANTGKTVTVLQNRTNVRSNPTTSSAVIGQLNAGTVLNVTDMSNNWYQVKLSNGKTAWIAGWVVSSSDGSKITAPAAQQTASSGSLSGVSIVIDPGHGGIDGGTVGYYKTVEKTLTLQTAELLAANLRAAGASVTLTRSSDHYVYLRDRVAIAHQTDADAFISLHYDSTYDRSVNGFTTYYLHNYQKSLAQHVSDGVDGQTNLRDRGVRTGNYLVLRENRQAAILVELGFLSNPNEERFVSTDQYRRQAAYGIYTGLVDYFN</sequence>
<keyword evidence="2" id="KW-0961">Cell wall biogenesis/degradation</keyword>